<organism evidence="3 4">
    <name type="scientific">Paenibacillus filicis</name>
    <dbReference type="NCBI Taxonomy" id="669464"/>
    <lineage>
        <taxon>Bacteria</taxon>
        <taxon>Bacillati</taxon>
        <taxon>Bacillota</taxon>
        <taxon>Bacilli</taxon>
        <taxon>Bacillales</taxon>
        <taxon>Paenibacillaceae</taxon>
        <taxon>Paenibacillus</taxon>
    </lineage>
</organism>
<name>A0ABU9DMA6_9BACL</name>
<dbReference type="PANTHER" id="PTHR43308:SF5">
    <property type="entry name" value="S-LAYER PROTEIN _ PEPTIDOGLYCAN ENDO-BETA-N-ACETYLGLUCOSAMINIDASE"/>
    <property type="match status" value="1"/>
</dbReference>
<feature type="chain" id="PRO_5047299905" evidence="1">
    <location>
        <begin position="30"/>
        <end position="2562"/>
    </location>
</feature>
<evidence type="ECO:0000259" key="2">
    <source>
        <dbReference type="PROSITE" id="PS51272"/>
    </source>
</evidence>
<protein>
    <submittedName>
        <fullName evidence="3">S-layer homology domain-containing protein</fullName>
    </submittedName>
</protein>
<comment type="caution">
    <text evidence="3">The sequence shown here is derived from an EMBL/GenBank/DDBJ whole genome shotgun (WGS) entry which is preliminary data.</text>
</comment>
<proteinExistence type="predicted"/>
<dbReference type="InterPro" id="IPR013783">
    <property type="entry name" value="Ig-like_fold"/>
</dbReference>
<keyword evidence="4" id="KW-1185">Reference proteome</keyword>
<keyword evidence="1" id="KW-0732">Signal</keyword>
<dbReference type="InterPro" id="IPR051465">
    <property type="entry name" value="Cell_Envelope_Struct_Comp"/>
</dbReference>
<evidence type="ECO:0000313" key="4">
    <source>
        <dbReference type="Proteomes" id="UP001469365"/>
    </source>
</evidence>
<gene>
    <name evidence="3" type="ORF">WMW72_18510</name>
</gene>
<evidence type="ECO:0000256" key="1">
    <source>
        <dbReference type="SAM" id="SignalP"/>
    </source>
</evidence>
<feature type="domain" description="SLH" evidence="2">
    <location>
        <begin position="2504"/>
        <end position="2562"/>
    </location>
</feature>
<dbReference type="Proteomes" id="UP001469365">
    <property type="component" value="Unassembled WGS sequence"/>
</dbReference>
<evidence type="ECO:0000313" key="3">
    <source>
        <dbReference type="EMBL" id="MEK8129899.1"/>
    </source>
</evidence>
<feature type="signal peptide" evidence="1">
    <location>
        <begin position="1"/>
        <end position="29"/>
    </location>
</feature>
<dbReference type="InterPro" id="IPR001119">
    <property type="entry name" value="SLH_dom"/>
</dbReference>
<dbReference type="EMBL" id="JBBPCC010000012">
    <property type="protein sequence ID" value="MEK8129899.1"/>
    <property type="molecule type" value="Genomic_DNA"/>
</dbReference>
<dbReference type="PANTHER" id="PTHR43308">
    <property type="entry name" value="OUTER MEMBRANE PROTEIN ALPHA-RELATED"/>
    <property type="match status" value="1"/>
</dbReference>
<feature type="domain" description="SLH" evidence="2">
    <location>
        <begin position="2373"/>
        <end position="2432"/>
    </location>
</feature>
<dbReference type="Gene3D" id="2.60.40.10">
    <property type="entry name" value="Immunoglobulins"/>
    <property type="match status" value="1"/>
</dbReference>
<feature type="domain" description="SLH" evidence="2">
    <location>
        <begin position="2433"/>
        <end position="2496"/>
    </location>
</feature>
<accession>A0ABU9DMA6</accession>
<sequence length="2562" mass="277878">MKLFKRTLVSVLAVLLLLGSLTQATSALAAVASQPKTTVLENKFIKISVDNGTGRFGIRTVDGQPIRKKDDNVNLMFRGDDPDTSFTSFRIDGADYIFGNPYKFGADFFSEITTPRIVENSNGTKQIETIWTIKGVAIKQILMLYADTNDKLNAGNANIRYEVMNNSGAKVELGTRILLDTQVGSNDGPQFQIGTAYRAPLLVERKLVHDPENDPSISEEDRAYYKLPPYWVMRDKLDLTNPLATNVVAYGFNNFSEAGINIVDEMIVGHWNGLANTKWDYTPHGNLDFTRDTNDYGTADSAVAFYWKPKALENKKVQTFETVYGLGEILEPDKVFSIRYMDPPQQLATTMDNSAYENEGIFDITAEIENLALFNMEHSDITANLELESGLSFVRLDNEGKVVRDAAGKVVTEAFRSKELTYRKPATPEEAANGIEPKYKPGDTVTVSFKVQAKGKPWPTTKQYMLTAKSAETVKKIEGIQDEGLKAQYLSVKSNFVLLPPVGQATPTYVYGLAPKELYSTDIKYFTVNITNLEAYNTGNAQVAPNFDLYLKEKITGKRYKVAVKDSVILQPADDGFSGDMRITYRGGDRVDDKGNVIEAGLGPELPLGEYQVQIDFKGDTGGDEEIAAMYDITTKQTFKVTNNNEARVREAGLMAVYKQYVDLSSVTNQTNGKKLEEINDAFPGKKFESGEKLNEAVNVLINAKKLVGAASKLADPKFDLPGFTDRGSLKETPAYNYKLFSSEKEYKEFFEEKDASDKPVREMLVEIRGMIKEVGTGSEKQVIVDTKTEPALINEAVAYRGKDLVFVRGKLDVFDLPKKISGYDSLPFLDTLFVKGEGTLSVANSGFAFYAGEWTLDFFNGFDKKIAGQLVPKDDDPSEIFPDDHSNPEDTSLNGTLSWATGALGDRVNPLRQLMLTHVYFNKHSLFAAPGFMVGGFGFTFNDFTLRPGGISFGGKVSMKIVDGEVRNVIFNDKGFVGVDAHLRFDIGKDLGLFESKKKEKKEGESTASGDITVVHFVQKVEDVSNRYGIRFKADVKGKFEVQAELAFKQVKDGRVLPDVVAFGTTLGQPGVLITGATYLTSVRGAVRELADTIAGGTSKDPFPLVIQAGVDMRFGVPPVYLFGSVDMTVKRTGLAILGKLDFSSDPKGEKKINMITKALLEAQWVTPWFVRVETEVDIGGWGVIVGKAGIFVGQNLEKHRIDFEGYIGAKLQIPDSVPVVGGMPLSSVFLGLNNDKIWGSVGILFISLGITYYWGGGVEFGTSQEDLPEGFAHLLIEDPEKGPQLFVIGAGMSTLATSWLDAEKSNHEIVYRDIAEGVKLVENSAMEAGIGGIYTKDGGRIHEIPVGSASGNAIIEVEYDEANRPDFKLKDKNGVLYPVMFDNTNTNPEANAFTQFIPAAQSATKADVRKAFIIVPQAKAQEGGTWTLTAMKPVATRLLNVPVLADLNSVALVNHGTDPNQFTATWQVDNAKSGDKVDLYLTKEPVTQDKQMVDGKEVLEPGDPGVLIARDLAVDLNGSVNGTRASGKLNVDVSRVMLMGQEEDLRGLLQQGQYYLRASLKSSASFKTKTSAETFRMTDPLAPGEVTDVQIEPAGNGFFSLSFKPAAKKAGQEGVEHSYSITALQQKNGKLSPYMSFAEQLFTEEELKSYWNATSGKYEGILVGGWTEFSNSSEVNETDLTGPKVNPNEKKTYLGLEVGQSYVLGVSAATKPNPDNDNYRFAGRTDSASTLLPIPVEPKLSLEAGKYPDYLEVLTNQTKQTIQLFADQLDIEVEAIYNEQSIGKTSLENNGAGSTGTITFDRFPTDGTFGIELRAKNKRTKDQKVTFMYLNVDTSAPILYLDKPVTGQRTVNGAITAAGTTSKDAKLTVYVGQVADGKGVSIPVADNGKFSGSVPIGVDSPEAQLIFVARDGAGNENRATVAVTNDGFKVPTAIVLHKIDTLNPGAKVTVEPVLRVQQALDKNKKPIFGEVPMTPEQSQRVKYSVTNGDAVAIEEVQVKDAATGKNRKVLQITAGRDTGASLIAATYDIAKSEASSEEAVDTAIKLDSMMVASVKVPAPTKLENYSVTTEALSGNAAATRVHVGDTGEQPGYQVVYKVFPKGAGAVVPVFGDKLNDWSFLPADGVVPANNGDSVVVAKRTSAMKEAVGSSPVVTANVWTRAGGGGGGGPMAPPAKDSVKVNDQIVKAERNADSLTVHITAKDGADTTKGDIIVTSDDVTLKEYTFRFDKEVAQQAAAKQRSIRIELPGVGLVLTPDMLTGMQQDLEIKLRPNGAPALRAMKQLATDMKGELLADGQGLEIVTNLPEANRQAYLKAKVFLPASIKAGDISAVILRGADGEWTTVPWKLDTVRGQAVVDVRLTGDGSLVFLHRASAFTDVEDGFWGKTGIEAAAAKLFMQGKSDGVFDPESKITRAEYPTVLLRVAGLMNKSATSEFTDVAADAWYNRSVAIAAKLGIVNGLEGGSYAPQATLTRAEAMTMVGRVIEALGLNSKLTDEEVEQLLGSYEDKQQIPDWARSQAALSIKYGIIQGEGNAVNPLGALTRAQAAAIAVRLEEWITGK</sequence>
<dbReference type="Pfam" id="PF00395">
    <property type="entry name" value="SLH"/>
    <property type="match status" value="3"/>
</dbReference>
<reference evidence="3 4" key="1">
    <citation type="submission" date="2024-04" db="EMBL/GenBank/DDBJ databases">
        <title>draft genome sequnece of Paenibacillus filicis.</title>
        <authorList>
            <person name="Kim D.-U."/>
        </authorList>
    </citation>
    <scope>NUCLEOTIDE SEQUENCE [LARGE SCALE GENOMIC DNA]</scope>
    <source>
        <strain evidence="3 4">KACC14197</strain>
    </source>
</reference>
<dbReference type="PROSITE" id="PS51272">
    <property type="entry name" value="SLH"/>
    <property type="match status" value="3"/>
</dbReference>
<dbReference type="RefSeq" id="WP_341417021.1">
    <property type="nucleotide sequence ID" value="NZ_JBBPCC010000012.1"/>
</dbReference>